<protein>
    <submittedName>
        <fullName evidence="1">Uncharacterized protein</fullName>
    </submittedName>
</protein>
<sequence length="521" mass="58840">MVCTFLDVPPEIREEVAVLSGRQVIARLCAVSRAFYSEFMLQLYEMTTQPQLTYDQCNLLIRTLSAAHLSVLKPRPTRLIKNVSFSGDLPRCRTALQNLVDISSSGQLIRGAMLRELEWNFSDTKSLDIVLTPRYFPNLKHISINVGRVENLETSFNFIGIPGLEKLEFSLVISVDCDQSLPALGKALASLSSSSPFLHALKLEFRLYSSEFGTIPQVTTPSWDLFAGLIKSVNEMRFAGLTSLELSVELVGFTRDDHQRPRPNFLPLLLGNPSLTKIKLDVDEMRFIPAQASVLTLPRLRSFAGSAEQCAVVSAYAPELEQLSILFEPLGRDSDARLFTPNRFPSNVGSTIRRLTVRAVERHFGYPDFVGALAPQSLNCLALAFPNVTHLDIRLREQSKISEYRDGFVALPSLEYLRMYRSIYLRSEQKYKSPRVIFSAKRYATRINETLCPYLPRLSEVHMFLLGRRASQGSDIGCPCCDDELWLEPYHVEYRFGREGGTTELALVEEHISEPLEPEQM</sequence>
<dbReference type="OrthoDB" id="3060245at2759"/>
<reference evidence="1" key="1">
    <citation type="submission" date="2020-05" db="EMBL/GenBank/DDBJ databases">
        <title>Mycena genomes resolve the evolution of fungal bioluminescence.</title>
        <authorList>
            <person name="Tsai I.J."/>
        </authorList>
    </citation>
    <scope>NUCLEOTIDE SEQUENCE</scope>
    <source>
        <strain evidence="1">CCC161011</strain>
    </source>
</reference>
<gene>
    <name evidence="1" type="ORF">MVEN_00904800</name>
</gene>
<evidence type="ECO:0000313" key="1">
    <source>
        <dbReference type="EMBL" id="KAF7358539.1"/>
    </source>
</evidence>
<dbReference type="InterPro" id="IPR032675">
    <property type="entry name" value="LRR_dom_sf"/>
</dbReference>
<dbReference type="AlphaFoldDB" id="A0A8H7D1H0"/>
<accession>A0A8H7D1H0</accession>
<dbReference type="Gene3D" id="3.80.10.10">
    <property type="entry name" value="Ribonuclease Inhibitor"/>
    <property type="match status" value="1"/>
</dbReference>
<proteinExistence type="predicted"/>
<dbReference type="EMBL" id="JACAZI010000006">
    <property type="protein sequence ID" value="KAF7358539.1"/>
    <property type="molecule type" value="Genomic_DNA"/>
</dbReference>
<dbReference type="Proteomes" id="UP000620124">
    <property type="component" value="Unassembled WGS sequence"/>
</dbReference>
<organism evidence="1 2">
    <name type="scientific">Mycena venus</name>
    <dbReference type="NCBI Taxonomy" id="2733690"/>
    <lineage>
        <taxon>Eukaryota</taxon>
        <taxon>Fungi</taxon>
        <taxon>Dikarya</taxon>
        <taxon>Basidiomycota</taxon>
        <taxon>Agaricomycotina</taxon>
        <taxon>Agaricomycetes</taxon>
        <taxon>Agaricomycetidae</taxon>
        <taxon>Agaricales</taxon>
        <taxon>Marasmiineae</taxon>
        <taxon>Mycenaceae</taxon>
        <taxon>Mycena</taxon>
    </lineage>
</organism>
<keyword evidence="2" id="KW-1185">Reference proteome</keyword>
<comment type="caution">
    <text evidence="1">The sequence shown here is derived from an EMBL/GenBank/DDBJ whole genome shotgun (WGS) entry which is preliminary data.</text>
</comment>
<name>A0A8H7D1H0_9AGAR</name>
<evidence type="ECO:0000313" key="2">
    <source>
        <dbReference type="Proteomes" id="UP000620124"/>
    </source>
</evidence>